<evidence type="ECO:0008006" key="3">
    <source>
        <dbReference type="Google" id="ProtNLM"/>
    </source>
</evidence>
<keyword evidence="2" id="KW-1185">Reference proteome</keyword>
<accession>A0ABV0JC97</accession>
<dbReference type="Proteomes" id="UP001464891">
    <property type="component" value="Unassembled WGS sequence"/>
</dbReference>
<dbReference type="RefSeq" id="WP_242017049.1">
    <property type="nucleotide sequence ID" value="NZ_JAMPKM010000014.1"/>
</dbReference>
<comment type="caution">
    <text evidence="1">The sequence shown here is derived from an EMBL/GenBank/DDBJ whole genome shotgun (WGS) entry which is preliminary data.</text>
</comment>
<proteinExistence type="predicted"/>
<protein>
    <recommendedName>
        <fullName evidence="3">Plastid lipid-associated protein/fibrillin conserved domain-containing protein</fullName>
    </recommendedName>
</protein>
<sequence length="213" mass="23144">MNSNSTILQQAALAVLERSRQRPTPEQVVQALLAVEKANKQQKIRYSLNDITGDWRLCFITGTRKTRQRAGVVLGAGRYVPSLITISLAYAASPLAASPSTATDNASYSASFETGNVTNRVQLGQLQMALSGPTKLLSKNNILAFDFTRITLQLSEFSLYQGTVRGGETSEAKFYSASVGVEKQAFFNYFLVQEDIIAARGRGGGLALWGRQA</sequence>
<evidence type="ECO:0000313" key="1">
    <source>
        <dbReference type="EMBL" id="MEP0819400.1"/>
    </source>
</evidence>
<reference evidence="1 2" key="1">
    <citation type="submission" date="2022-04" db="EMBL/GenBank/DDBJ databases">
        <title>Positive selection, recombination, and allopatry shape intraspecific diversity of widespread and dominant cyanobacteria.</title>
        <authorList>
            <person name="Wei J."/>
            <person name="Shu W."/>
            <person name="Hu C."/>
        </authorList>
    </citation>
    <scope>NUCLEOTIDE SEQUENCE [LARGE SCALE GENOMIC DNA]</scope>
    <source>
        <strain evidence="1 2">GB2-A4</strain>
    </source>
</reference>
<name>A0ABV0JC97_9CYAN</name>
<evidence type="ECO:0000313" key="2">
    <source>
        <dbReference type="Proteomes" id="UP001464891"/>
    </source>
</evidence>
<dbReference type="EMBL" id="JAMPKM010000014">
    <property type="protein sequence ID" value="MEP0819400.1"/>
    <property type="molecule type" value="Genomic_DNA"/>
</dbReference>
<organism evidence="1 2">
    <name type="scientific">Trichocoleus desertorum GB2-A4</name>
    <dbReference type="NCBI Taxonomy" id="2933944"/>
    <lineage>
        <taxon>Bacteria</taxon>
        <taxon>Bacillati</taxon>
        <taxon>Cyanobacteriota</taxon>
        <taxon>Cyanophyceae</taxon>
        <taxon>Leptolyngbyales</taxon>
        <taxon>Trichocoleusaceae</taxon>
        <taxon>Trichocoleus</taxon>
    </lineage>
</organism>
<gene>
    <name evidence="1" type="ORF">NC998_20070</name>
</gene>
<dbReference type="PANTHER" id="PTHR35690:SF1">
    <property type="entry name" value="OS01G0363500 PROTEIN"/>
    <property type="match status" value="1"/>
</dbReference>
<dbReference type="PANTHER" id="PTHR35690">
    <property type="entry name" value="OS01G0363500 PROTEIN"/>
    <property type="match status" value="1"/>
</dbReference>